<dbReference type="InterPro" id="IPR050397">
    <property type="entry name" value="Env_Response_Regulators"/>
</dbReference>
<dbReference type="InterPro" id="IPR036388">
    <property type="entry name" value="WH-like_DNA-bd_sf"/>
</dbReference>
<evidence type="ECO:0000256" key="2">
    <source>
        <dbReference type="ARBA" id="ARBA00023125"/>
    </source>
</evidence>
<protein>
    <submittedName>
        <fullName evidence="6">Helix-turn-helix domain-containing protein</fullName>
    </submittedName>
</protein>
<dbReference type="SMART" id="SM00419">
    <property type="entry name" value="HTH_CRP"/>
    <property type="match status" value="1"/>
</dbReference>
<evidence type="ECO:0000313" key="7">
    <source>
        <dbReference type="Proteomes" id="UP001352263"/>
    </source>
</evidence>
<accession>A0ABU6J327</accession>
<dbReference type="Pfam" id="PF13545">
    <property type="entry name" value="HTH_Crp_2"/>
    <property type="match status" value="1"/>
</dbReference>
<dbReference type="InterPro" id="IPR012318">
    <property type="entry name" value="HTH_CRP"/>
</dbReference>
<dbReference type="InterPro" id="IPR018335">
    <property type="entry name" value="Tscrpt_reg_HTH_Crp-type_CS"/>
</dbReference>
<dbReference type="Pfam" id="PF00027">
    <property type="entry name" value="cNMP_binding"/>
    <property type="match status" value="1"/>
</dbReference>
<dbReference type="Gene3D" id="2.60.120.10">
    <property type="entry name" value="Jelly Rolls"/>
    <property type="match status" value="1"/>
</dbReference>
<feature type="domain" description="HTH crp-type" evidence="5">
    <location>
        <begin position="172"/>
        <end position="245"/>
    </location>
</feature>
<gene>
    <name evidence="6" type="ORF">RY831_01595</name>
</gene>
<dbReference type="PRINTS" id="PR00034">
    <property type="entry name" value="HTHCRP"/>
</dbReference>
<feature type="region of interest" description="Disordered" evidence="4">
    <location>
        <begin position="254"/>
        <end position="276"/>
    </location>
</feature>
<dbReference type="InterPro" id="IPR014710">
    <property type="entry name" value="RmlC-like_jellyroll"/>
</dbReference>
<dbReference type="PANTHER" id="PTHR24567">
    <property type="entry name" value="CRP FAMILY TRANSCRIPTIONAL REGULATORY PROTEIN"/>
    <property type="match status" value="1"/>
</dbReference>
<keyword evidence="1" id="KW-0805">Transcription regulation</keyword>
<dbReference type="InterPro" id="IPR036390">
    <property type="entry name" value="WH_DNA-bd_sf"/>
</dbReference>
<evidence type="ECO:0000256" key="4">
    <source>
        <dbReference type="SAM" id="MobiDB-lite"/>
    </source>
</evidence>
<keyword evidence="3" id="KW-0804">Transcription</keyword>
<organism evidence="6 7">
    <name type="scientific">Noviherbaspirillum album</name>
    <dbReference type="NCBI Taxonomy" id="3080276"/>
    <lineage>
        <taxon>Bacteria</taxon>
        <taxon>Pseudomonadati</taxon>
        <taxon>Pseudomonadota</taxon>
        <taxon>Betaproteobacteria</taxon>
        <taxon>Burkholderiales</taxon>
        <taxon>Oxalobacteraceae</taxon>
        <taxon>Noviherbaspirillum</taxon>
    </lineage>
</organism>
<proteinExistence type="predicted"/>
<dbReference type="InterPro" id="IPR000595">
    <property type="entry name" value="cNMP-bd_dom"/>
</dbReference>
<feature type="compositionally biased region" description="Low complexity" evidence="4">
    <location>
        <begin position="254"/>
        <end position="268"/>
    </location>
</feature>
<dbReference type="PROSITE" id="PS00042">
    <property type="entry name" value="HTH_CRP_1"/>
    <property type="match status" value="1"/>
</dbReference>
<dbReference type="PANTHER" id="PTHR24567:SF75">
    <property type="entry name" value="FUMARATE AND NITRATE REDUCTION REGULATORY PROTEIN"/>
    <property type="match status" value="1"/>
</dbReference>
<evidence type="ECO:0000256" key="3">
    <source>
        <dbReference type="ARBA" id="ARBA00023163"/>
    </source>
</evidence>
<keyword evidence="7" id="KW-1185">Reference proteome</keyword>
<dbReference type="InterPro" id="IPR018490">
    <property type="entry name" value="cNMP-bd_dom_sf"/>
</dbReference>
<evidence type="ECO:0000256" key="1">
    <source>
        <dbReference type="ARBA" id="ARBA00023015"/>
    </source>
</evidence>
<dbReference type="CDD" id="cd00038">
    <property type="entry name" value="CAP_ED"/>
    <property type="match status" value="1"/>
</dbReference>
<evidence type="ECO:0000259" key="5">
    <source>
        <dbReference type="PROSITE" id="PS51063"/>
    </source>
</evidence>
<keyword evidence="2" id="KW-0238">DNA-binding</keyword>
<evidence type="ECO:0000313" key="6">
    <source>
        <dbReference type="EMBL" id="MEC4717831.1"/>
    </source>
</evidence>
<dbReference type="EMBL" id="JAWIIV010000001">
    <property type="protein sequence ID" value="MEC4717831.1"/>
    <property type="molecule type" value="Genomic_DNA"/>
</dbReference>
<dbReference type="Proteomes" id="UP001352263">
    <property type="component" value="Unassembled WGS sequence"/>
</dbReference>
<comment type="caution">
    <text evidence="6">The sequence shown here is derived from an EMBL/GenBank/DDBJ whole genome shotgun (WGS) entry which is preliminary data.</text>
</comment>
<dbReference type="PROSITE" id="PS51063">
    <property type="entry name" value="HTH_CRP_2"/>
    <property type="match status" value="1"/>
</dbReference>
<dbReference type="SUPFAM" id="SSF46785">
    <property type="entry name" value="Winged helix' DNA-binding domain"/>
    <property type="match status" value="1"/>
</dbReference>
<dbReference type="CDD" id="cd00092">
    <property type="entry name" value="HTH_CRP"/>
    <property type="match status" value="1"/>
</dbReference>
<reference evidence="6 7" key="1">
    <citation type="submission" date="2023-10" db="EMBL/GenBank/DDBJ databases">
        <title>Noviherbaspirillum sp. CPCC 100848 genome assembly.</title>
        <authorList>
            <person name="Li X.Y."/>
            <person name="Fang X.M."/>
        </authorList>
    </citation>
    <scope>NUCLEOTIDE SEQUENCE [LARGE SCALE GENOMIC DNA]</scope>
    <source>
        <strain evidence="6 7">CPCC 100848</strain>
    </source>
</reference>
<dbReference type="RefSeq" id="WP_326504577.1">
    <property type="nucleotide sequence ID" value="NZ_JAWIIV010000001.1"/>
</dbReference>
<name>A0ABU6J327_9BURK</name>
<sequence length="276" mass="29984">MLIAETSTFSTASTVPVSSGTAGGWQRQAKLWSSLQEVCGLLGIHEKVGNDDLQFQHMQFKAGQRLHTIGQPFDMLFVVNSGFLKSVMIDESGNEQVLAFPMKGDLIGIDGIHSKHYNTETVALTTCEVIMIPFKLLSSLGRTNPEVEAAFFGVMSRELIREQGMISAIGALSAEARVARFLASMSDRFSALGYSGTQFNLRMTRQEIGSYLGLTLETVSRTLSAFHAAGLISVEQRSIEIRDIKSLRTLRRLPPSRSKQAAPKAAAANGTLEVAA</sequence>
<dbReference type="Gene3D" id="1.10.10.10">
    <property type="entry name" value="Winged helix-like DNA-binding domain superfamily/Winged helix DNA-binding domain"/>
    <property type="match status" value="1"/>
</dbReference>
<dbReference type="SUPFAM" id="SSF51206">
    <property type="entry name" value="cAMP-binding domain-like"/>
    <property type="match status" value="1"/>
</dbReference>